<reference evidence="2" key="1">
    <citation type="submission" date="2020-11" db="EMBL/GenBank/DDBJ databases">
        <authorList>
            <consortium name="DOE Joint Genome Institute"/>
            <person name="Ahrendt S."/>
            <person name="Riley R."/>
            <person name="Andreopoulos W."/>
            <person name="Labutti K."/>
            <person name="Pangilinan J."/>
            <person name="Ruiz-Duenas F.J."/>
            <person name="Barrasa J.M."/>
            <person name="Sanchez-Garcia M."/>
            <person name="Camarero S."/>
            <person name="Miyauchi S."/>
            <person name="Serrano A."/>
            <person name="Linde D."/>
            <person name="Babiker R."/>
            <person name="Drula E."/>
            <person name="Ayuso-Fernandez I."/>
            <person name="Pacheco R."/>
            <person name="Padilla G."/>
            <person name="Ferreira P."/>
            <person name="Barriuso J."/>
            <person name="Kellner H."/>
            <person name="Castanera R."/>
            <person name="Alfaro M."/>
            <person name="Ramirez L."/>
            <person name="Pisabarro A.G."/>
            <person name="Kuo A."/>
            <person name="Tritt A."/>
            <person name="Lipzen A."/>
            <person name="He G."/>
            <person name="Yan M."/>
            <person name="Ng V."/>
            <person name="Cullen D."/>
            <person name="Martin F."/>
            <person name="Rosso M.-N."/>
            <person name="Henrissat B."/>
            <person name="Hibbett D."/>
            <person name="Martinez A.T."/>
            <person name="Grigoriev I.V."/>
        </authorList>
    </citation>
    <scope>NUCLEOTIDE SEQUENCE</scope>
    <source>
        <strain evidence="2">ATCC 90797</strain>
    </source>
</reference>
<keyword evidence="3" id="KW-1185">Reference proteome</keyword>
<proteinExistence type="predicted"/>
<gene>
    <name evidence="2" type="ORF">BDN71DRAFT_1514422</name>
</gene>
<sequence>MSQEDPTGAGSTIRLHKGTERNFASPKDADSIIVDPHKLGYVLYPAGGSAIRDGRMRYLVTWSAPYIEEVISNHIGWFGIEGSKPSAAGAAVWLSKPLV</sequence>
<evidence type="ECO:0000313" key="2">
    <source>
        <dbReference type="EMBL" id="KAF9486984.1"/>
    </source>
</evidence>
<comment type="caution">
    <text evidence="2">The sequence shown here is derived from an EMBL/GenBank/DDBJ whole genome shotgun (WGS) entry which is preliminary data.</text>
</comment>
<dbReference type="AlphaFoldDB" id="A0A9P6D7U5"/>
<accession>A0A9P6D7U5</accession>
<dbReference type="OrthoDB" id="2161780at2759"/>
<name>A0A9P6D7U5_PLEER</name>
<organism evidence="2 3">
    <name type="scientific">Pleurotus eryngii</name>
    <name type="common">Boletus of the steppes</name>
    <dbReference type="NCBI Taxonomy" id="5323"/>
    <lineage>
        <taxon>Eukaryota</taxon>
        <taxon>Fungi</taxon>
        <taxon>Dikarya</taxon>
        <taxon>Basidiomycota</taxon>
        <taxon>Agaricomycotina</taxon>
        <taxon>Agaricomycetes</taxon>
        <taxon>Agaricomycetidae</taxon>
        <taxon>Agaricales</taxon>
        <taxon>Pleurotineae</taxon>
        <taxon>Pleurotaceae</taxon>
        <taxon>Pleurotus</taxon>
    </lineage>
</organism>
<dbReference type="SUPFAM" id="SSF53383">
    <property type="entry name" value="PLP-dependent transferases"/>
    <property type="match status" value="1"/>
</dbReference>
<dbReference type="EMBL" id="MU154843">
    <property type="protein sequence ID" value="KAF9486984.1"/>
    <property type="molecule type" value="Genomic_DNA"/>
</dbReference>
<evidence type="ECO:0000313" key="3">
    <source>
        <dbReference type="Proteomes" id="UP000807025"/>
    </source>
</evidence>
<dbReference type="Proteomes" id="UP000807025">
    <property type="component" value="Unassembled WGS sequence"/>
</dbReference>
<evidence type="ECO:0000256" key="1">
    <source>
        <dbReference type="SAM" id="MobiDB-lite"/>
    </source>
</evidence>
<feature type="region of interest" description="Disordered" evidence="1">
    <location>
        <begin position="1"/>
        <end position="20"/>
    </location>
</feature>
<dbReference type="InterPro" id="IPR015421">
    <property type="entry name" value="PyrdxlP-dep_Trfase_major"/>
</dbReference>
<dbReference type="InterPro" id="IPR015424">
    <property type="entry name" value="PyrdxlP-dep_Trfase"/>
</dbReference>
<protein>
    <submittedName>
        <fullName evidence="2">Uncharacterized protein</fullName>
    </submittedName>
</protein>
<dbReference type="Gene3D" id="3.40.640.10">
    <property type="entry name" value="Type I PLP-dependent aspartate aminotransferase-like (Major domain)"/>
    <property type="match status" value="1"/>
</dbReference>